<evidence type="ECO:0000313" key="2">
    <source>
        <dbReference type="Proteomes" id="UP001295684"/>
    </source>
</evidence>
<dbReference type="Proteomes" id="UP001295684">
    <property type="component" value="Unassembled WGS sequence"/>
</dbReference>
<reference evidence="1" key="1">
    <citation type="submission" date="2023-07" db="EMBL/GenBank/DDBJ databases">
        <authorList>
            <consortium name="AG Swart"/>
            <person name="Singh M."/>
            <person name="Singh A."/>
            <person name="Seah K."/>
            <person name="Emmerich C."/>
        </authorList>
    </citation>
    <scope>NUCLEOTIDE SEQUENCE</scope>
    <source>
        <strain evidence="1">DP1</strain>
    </source>
</reference>
<comment type="caution">
    <text evidence="1">The sequence shown here is derived from an EMBL/GenBank/DDBJ whole genome shotgun (WGS) entry which is preliminary data.</text>
</comment>
<sequence length="369" mass="43779">MNICITLQNRLQNSFQSYIKQNPCDDENYTCLLRIIVSKMPKKLFNEEKSQVIEEIENYQQFQKFSVALAWCAIEKGLVTTLEHPKLSDFIKIRLFEKQKELIRKLKIQYAKIYEKYCNEEKLDKKILSSKYYEICFRRAIDGPYPKRIWINFEEDDAVKISQSLKKYKHPRCQAISLYSVNKKPEVVKSLLRRFFPQQVKEFKFCLSSSPHLQDACSEESNFKKMNIGRYLKELAQVLPKVTHQVAFGYFELNQKQFKKLLYLCRDKEKIIFDQCKIHLHEIPSLSEAFKECKIKTIDFYRCGVSGLGDWKNNLLHFDNLINGLSQSRNLQNSLNKIWLYGSNVSKEDIRKVFEKYPFKKATVTPPYD</sequence>
<dbReference type="EMBL" id="CAMPGE010026211">
    <property type="protein sequence ID" value="CAI2383905.1"/>
    <property type="molecule type" value="Genomic_DNA"/>
</dbReference>
<organism evidence="1 2">
    <name type="scientific">Euplotes crassus</name>
    <dbReference type="NCBI Taxonomy" id="5936"/>
    <lineage>
        <taxon>Eukaryota</taxon>
        <taxon>Sar</taxon>
        <taxon>Alveolata</taxon>
        <taxon>Ciliophora</taxon>
        <taxon>Intramacronucleata</taxon>
        <taxon>Spirotrichea</taxon>
        <taxon>Hypotrichia</taxon>
        <taxon>Euplotida</taxon>
        <taxon>Euplotidae</taxon>
        <taxon>Moneuplotes</taxon>
    </lineage>
</organism>
<proteinExistence type="predicted"/>
<dbReference type="AlphaFoldDB" id="A0AAD1Y4C1"/>
<evidence type="ECO:0000313" key="1">
    <source>
        <dbReference type="EMBL" id="CAI2383905.1"/>
    </source>
</evidence>
<accession>A0AAD1Y4C1</accession>
<gene>
    <name evidence="1" type="ORF">ECRASSUSDP1_LOCUS25421</name>
</gene>
<protein>
    <submittedName>
        <fullName evidence="1">Uncharacterized protein</fullName>
    </submittedName>
</protein>
<name>A0AAD1Y4C1_EUPCR</name>
<keyword evidence="2" id="KW-1185">Reference proteome</keyword>